<dbReference type="PRINTS" id="PR00344">
    <property type="entry name" value="BCTRLSENSOR"/>
</dbReference>
<dbReference type="Gene3D" id="3.30.565.10">
    <property type="entry name" value="Histidine kinase-like ATPase, C-terminal domain"/>
    <property type="match status" value="1"/>
</dbReference>
<proteinExistence type="predicted"/>
<comment type="subcellular location">
    <subcellularLocation>
        <location evidence="2">Cell membrane</location>
    </subcellularLocation>
</comment>
<dbReference type="InterPro" id="IPR050428">
    <property type="entry name" value="TCS_sensor_his_kinase"/>
</dbReference>
<dbReference type="InterPro" id="IPR003594">
    <property type="entry name" value="HATPase_dom"/>
</dbReference>
<dbReference type="EMBL" id="BOMS01000136">
    <property type="protein sequence ID" value="GIE72041.1"/>
    <property type="molecule type" value="Genomic_DNA"/>
</dbReference>
<dbReference type="Gene3D" id="1.10.287.130">
    <property type="match status" value="1"/>
</dbReference>
<evidence type="ECO:0000256" key="7">
    <source>
        <dbReference type="ARBA" id="ARBA00022777"/>
    </source>
</evidence>
<keyword evidence="4" id="KW-0597">Phosphoprotein</keyword>
<evidence type="ECO:0000313" key="14">
    <source>
        <dbReference type="EMBL" id="GIE72041.1"/>
    </source>
</evidence>
<dbReference type="Pfam" id="PF00512">
    <property type="entry name" value="HisKA"/>
    <property type="match status" value="1"/>
</dbReference>
<evidence type="ECO:0000256" key="5">
    <source>
        <dbReference type="ARBA" id="ARBA00022679"/>
    </source>
</evidence>
<dbReference type="InterPro" id="IPR036097">
    <property type="entry name" value="HisK_dim/P_sf"/>
</dbReference>
<dbReference type="InterPro" id="IPR003660">
    <property type="entry name" value="HAMP_dom"/>
</dbReference>
<dbReference type="SUPFAM" id="SSF47384">
    <property type="entry name" value="Homodimeric domain of signal transducing histidine kinase"/>
    <property type="match status" value="1"/>
</dbReference>
<dbReference type="SMART" id="SM00304">
    <property type="entry name" value="HAMP"/>
    <property type="match status" value="1"/>
</dbReference>
<dbReference type="InterPro" id="IPR004358">
    <property type="entry name" value="Sig_transdc_His_kin-like_C"/>
</dbReference>
<dbReference type="InterPro" id="IPR005467">
    <property type="entry name" value="His_kinase_dom"/>
</dbReference>
<evidence type="ECO:0000256" key="10">
    <source>
        <dbReference type="ARBA" id="ARBA00023136"/>
    </source>
</evidence>
<dbReference type="SMART" id="SM00388">
    <property type="entry name" value="HisKA"/>
    <property type="match status" value="1"/>
</dbReference>
<feature type="domain" description="Histidine kinase" evidence="12">
    <location>
        <begin position="125"/>
        <end position="344"/>
    </location>
</feature>
<feature type="domain" description="HAMP" evidence="13">
    <location>
        <begin position="65"/>
        <end position="117"/>
    </location>
</feature>
<evidence type="ECO:0000256" key="6">
    <source>
        <dbReference type="ARBA" id="ARBA00022692"/>
    </source>
</evidence>
<evidence type="ECO:0000256" key="9">
    <source>
        <dbReference type="ARBA" id="ARBA00023012"/>
    </source>
</evidence>
<evidence type="ECO:0000256" key="11">
    <source>
        <dbReference type="SAM" id="Phobius"/>
    </source>
</evidence>
<name>A0ABQ4BP39_9ACTN</name>
<sequence>MSLSLRTRLALSHVFVLVMTTGTVWIAVELLKGPPHTPFDVDLAVEVGLLVGVVTALLAGVLLSRFLLRPLDAVRAATHRLAQGYYGDVLAVPNEPELAALVGDVNTLAAALADTERRRARLVSEIAHEMKTPITILRGQIEGIADGIFPSDEAMFASLTDDLARLERLAGDLSSLSVAEEGAFVLHRRTTDMARLTRAVAERLRSQYDDHQVTLSVAADSPVVASCDPDRVTQVLVNLLGNALVACEPGGRVWIGARAAVGPSPQVVVQVADDGIGIGEADLHRIFSRFERVARPGRPAPAGGSGIGLTIARGIARAHRGDVVAASPGPGRGATFTFTIPIGSKEAGST</sequence>
<dbReference type="Pfam" id="PF02518">
    <property type="entry name" value="HATPase_c"/>
    <property type="match status" value="1"/>
</dbReference>
<comment type="caution">
    <text evidence="14">The sequence shown here is derived from an EMBL/GenBank/DDBJ whole genome shotgun (WGS) entry which is preliminary data.</text>
</comment>
<dbReference type="PROSITE" id="PS50885">
    <property type="entry name" value="HAMP"/>
    <property type="match status" value="1"/>
</dbReference>
<keyword evidence="7" id="KW-0418">Kinase</keyword>
<evidence type="ECO:0000259" key="12">
    <source>
        <dbReference type="PROSITE" id="PS50109"/>
    </source>
</evidence>
<dbReference type="Gene3D" id="6.10.340.10">
    <property type="match status" value="1"/>
</dbReference>
<protein>
    <recommendedName>
        <fullName evidence="3">histidine kinase</fullName>
        <ecNumber evidence="3">2.7.13.3</ecNumber>
    </recommendedName>
</protein>
<dbReference type="SUPFAM" id="SSF55874">
    <property type="entry name" value="ATPase domain of HSP90 chaperone/DNA topoisomerase II/histidine kinase"/>
    <property type="match status" value="1"/>
</dbReference>
<dbReference type="SMART" id="SM00387">
    <property type="entry name" value="HATPase_c"/>
    <property type="match status" value="1"/>
</dbReference>
<evidence type="ECO:0000256" key="3">
    <source>
        <dbReference type="ARBA" id="ARBA00012438"/>
    </source>
</evidence>
<keyword evidence="8 11" id="KW-1133">Transmembrane helix</keyword>
<evidence type="ECO:0000256" key="4">
    <source>
        <dbReference type="ARBA" id="ARBA00022553"/>
    </source>
</evidence>
<evidence type="ECO:0000256" key="2">
    <source>
        <dbReference type="ARBA" id="ARBA00004236"/>
    </source>
</evidence>
<evidence type="ECO:0000259" key="13">
    <source>
        <dbReference type="PROSITE" id="PS50885"/>
    </source>
</evidence>
<reference evidence="14 15" key="1">
    <citation type="submission" date="2021-01" db="EMBL/GenBank/DDBJ databases">
        <title>Whole genome shotgun sequence of Actinoplanes palleronii NBRC 14916.</title>
        <authorList>
            <person name="Komaki H."/>
            <person name="Tamura T."/>
        </authorList>
    </citation>
    <scope>NUCLEOTIDE SEQUENCE [LARGE SCALE GENOMIC DNA]</scope>
    <source>
        <strain evidence="14 15">NBRC 14916</strain>
    </source>
</reference>
<dbReference type="PANTHER" id="PTHR45436">
    <property type="entry name" value="SENSOR HISTIDINE KINASE YKOH"/>
    <property type="match status" value="1"/>
</dbReference>
<accession>A0ABQ4BP39</accession>
<comment type="catalytic activity">
    <reaction evidence="1">
        <text>ATP + protein L-histidine = ADP + protein N-phospho-L-histidine.</text>
        <dbReference type="EC" id="2.7.13.3"/>
    </reaction>
</comment>
<gene>
    <name evidence="14" type="ORF">Apa02nite_081490</name>
</gene>
<keyword evidence="9" id="KW-0902">Two-component regulatory system</keyword>
<evidence type="ECO:0000313" key="15">
    <source>
        <dbReference type="Proteomes" id="UP000624709"/>
    </source>
</evidence>
<feature type="transmembrane region" description="Helical" evidence="11">
    <location>
        <begin position="48"/>
        <end position="68"/>
    </location>
</feature>
<keyword evidence="10 11" id="KW-0472">Membrane</keyword>
<dbReference type="PROSITE" id="PS50109">
    <property type="entry name" value="HIS_KIN"/>
    <property type="match status" value="1"/>
</dbReference>
<dbReference type="InterPro" id="IPR003661">
    <property type="entry name" value="HisK_dim/P_dom"/>
</dbReference>
<dbReference type="Proteomes" id="UP000624709">
    <property type="component" value="Unassembled WGS sequence"/>
</dbReference>
<evidence type="ECO:0000256" key="8">
    <source>
        <dbReference type="ARBA" id="ARBA00022989"/>
    </source>
</evidence>
<keyword evidence="6 11" id="KW-0812">Transmembrane</keyword>
<feature type="transmembrane region" description="Helical" evidence="11">
    <location>
        <begin position="9"/>
        <end position="28"/>
    </location>
</feature>
<dbReference type="InterPro" id="IPR036890">
    <property type="entry name" value="HATPase_C_sf"/>
</dbReference>
<dbReference type="RefSeq" id="WP_203829793.1">
    <property type="nucleotide sequence ID" value="NZ_BAAATY010000045.1"/>
</dbReference>
<dbReference type="EC" id="2.7.13.3" evidence="3"/>
<keyword evidence="15" id="KW-1185">Reference proteome</keyword>
<organism evidence="14 15">
    <name type="scientific">Actinoplanes palleronii</name>
    <dbReference type="NCBI Taxonomy" id="113570"/>
    <lineage>
        <taxon>Bacteria</taxon>
        <taxon>Bacillati</taxon>
        <taxon>Actinomycetota</taxon>
        <taxon>Actinomycetes</taxon>
        <taxon>Micromonosporales</taxon>
        <taxon>Micromonosporaceae</taxon>
        <taxon>Actinoplanes</taxon>
    </lineage>
</organism>
<dbReference type="CDD" id="cd00082">
    <property type="entry name" value="HisKA"/>
    <property type="match status" value="1"/>
</dbReference>
<keyword evidence="5" id="KW-0808">Transferase</keyword>
<evidence type="ECO:0000256" key="1">
    <source>
        <dbReference type="ARBA" id="ARBA00000085"/>
    </source>
</evidence>
<dbReference type="PANTHER" id="PTHR45436:SF5">
    <property type="entry name" value="SENSOR HISTIDINE KINASE TRCS"/>
    <property type="match status" value="1"/>
</dbReference>